<dbReference type="EMBL" id="KN832572">
    <property type="protein sequence ID" value="KII84090.1"/>
    <property type="molecule type" value="Genomic_DNA"/>
</dbReference>
<gene>
    <name evidence="1" type="ORF">PLICRDRAFT_369177</name>
</gene>
<evidence type="ECO:0000313" key="1">
    <source>
        <dbReference type="EMBL" id="KII84090.1"/>
    </source>
</evidence>
<evidence type="ECO:0000313" key="2">
    <source>
        <dbReference type="Proteomes" id="UP000053263"/>
    </source>
</evidence>
<proteinExistence type="predicted"/>
<protein>
    <submittedName>
        <fullName evidence="1">Unplaced genomic scaffold PLICRscaffold_19, whole genome shotgun sequence</fullName>
    </submittedName>
</protein>
<organism evidence="1 2">
    <name type="scientific">Plicaturopsis crispa FD-325 SS-3</name>
    <dbReference type="NCBI Taxonomy" id="944288"/>
    <lineage>
        <taxon>Eukaryota</taxon>
        <taxon>Fungi</taxon>
        <taxon>Dikarya</taxon>
        <taxon>Basidiomycota</taxon>
        <taxon>Agaricomycotina</taxon>
        <taxon>Agaricomycetes</taxon>
        <taxon>Agaricomycetidae</taxon>
        <taxon>Amylocorticiales</taxon>
        <taxon>Amylocorticiaceae</taxon>
        <taxon>Plicatura</taxon>
        <taxon>Plicaturopsis crispa</taxon>
    </lineage>
</organism>
<name>A0A0C9SX16_PLICR</name>
<dbReference type="AlphaFoldDB" id="A0A0C9SX16"/>
<sequence>MGHLWRILVRQLGQCTHRATYRSIDSSCATLICDAISALRLLCSSKGLSIALGTGMVRRDVMLEDDGVVSHNNGVASQNVTSGHPTAFGCWSTSVLIVDCGGPKRRAVASRSTCTCTHRRHYTTNDDDTNASVQSRRTRSGNPSYPLVFLDSSRTAFVLLPLSLRYPSSVYSCFIHRCTGHRVPILTSGSLLPKLEQMESNQCGLCLRRHCIRRVPSVFYVVPSFVQVQVAQ</sequence>
<reference evidence="1 2" key="1">
    <citation type="submission" date="2014-06" db="EMBL/GenBank/DDBJ databases">
        <title>Evolutionary Origins and Diversification of the Mycorrhizal Mutualists.</title>
        <authorList>
            <consortium name="DOE Joint Genome Institute"/>
            <consortium name="Mycorrhizal Genomics Consortium"/>
            <person name="Kohler A."/>
            <person name="Kuo A."/>
            <person name="Nagy L.G."/>
            <person name="Floudas D."/>
            <person name="Copeland A."/>
            <person name="Barry K.W."/>
            <person name="Cichocki N."/>
            <person name="Veneault-Fourrey C."/>
            <person name="LaButti K."/>
            <person name="Lindquist E.A."/>
            <person name="Lipzen A."/>
            <person name="Lundell T."/>
            <person name="Morin E."/>
            <person name="Murat C."/>
            <person name="Riley R."/>
            <person name="Ohm R."/>
            <person name="Sun H."/>
            <person name="Tunlid A."/>
            <person name="Henrissat B."/>
            <person name="Grigoriev I.V."/>
            <person name="Hibbett D.S."/>
            <person name="Martin F."/>
        </authorList>
    </citation>
    <scope>NUCLEOTIDE SEQUENCE [LARGE SCALE GENOMIC DNA]</scope>
    <source>
        <strain evidence="1 2">FD-325 SS-3</strain>
    </source>
</reference>
<dbReference type="Proteomes" id="UP000053263">
    <property type="component" value="Unassembled WGS sequence"/>
</dbReference>
<keyword evidence="2" id="KW-1185">Reference proteome</keyword>
<dbReference type="HOGENOM" id="CLU_1195297_0_0_1"/>
<accession>A0A0C9SX16</accession>